<accession>A0ABQ5P6D7</accession>
<protein>
    <submittedName>
        <fullName evidence="1">XRE family transcriptional regulator</fullName>
    </submittedName>
</protein>
<name>A0ABQ5P6D7_9ACTN</name>
<dbReference type="Proteomes" id="UP001291653">
    <property type="component" value="Unassembled WGS sequence"/>
</dbReference>
<keyword evidence="2" id="KW-1185">Reference proteome</keyword>
<organism evidence="1 2">
    <name type="scientific">Streptomyces yaizuensis</name>
    <dbReference type="NCBI Taxonomy" id="2989713"/>
    <lineage>
        <taxon>Bacteria</taxon>
        <taxon>Bacillati</taxon>
        <taxon>Actinomycetota</taxon>
        <taxon>Actinomycetes</taxon>
        <taxon>Kitasatosporales</taxon>
        <taxon>Streptomycetaceae</taxon>
        <taxon>Streptomyces</taxon>
    </lineage>
</organism>
<evidence type="ECO:0000313" key="2">
    <source>
        <dbReference type="Proteomes" id="UP001291653"/>
    </source>
</evidence>
<reference evidence="1 2" key="1">
    <citation type="submission" date="2022-10" db="EMBL/GenBank/DDBJ databases">
        <title>Draft genome sequence of Streptomyces sp. YSPA8.</title>
        <authorList>
            <person name="Moriuchi R."/>
            <person name="Dohra H."/>
            <person name="Yamamura H."/>
            <person name="Kodani S."/>
        </authorList>
    </citation>
    <scope>NUCLEOTIDE SEQUENCE [LARGE SCALE GENOMIC DNA]</scope>
    <source>
        <strain evidence="1 2">YSPA8</strain>
    </source>
</reference>
<dbReference type="RefSeq" id="WP_323450128.1">
    <property type="nucleotide sequence ID" value="NZ_BSBI01000013.1"/>
</dbReference>
<dbReference type="EMBL" id="BSBI01000013">
    <property type="protein sequence ID" value="GLF98141.1"/>
    <property type="molecule type" value="Genomic_DNA"/>
</dbReference>
<comment type="caution">
    <text evidence="1">The sequence shown here is derived from an EMBL/GenBank/DDBJ whole genome shotgun (WGS) entry which is preliminary data.</text>
</comment>
<gene>
    <name evidence="1" type="ORF">SYYSPA8_27610</name>
</gene>
<sequence>MAVARWTGHEAALLGEAMRMPIRAYAERLGVNPRTVTKWRARGRSIELLPETALLLDSMLRMCDPDVAAVFHAALATGSADSPADGGQPVPVGPFTVVSHKVLPVYVGEPLRALCTRARPSPAGPGGLEHRVTEVGHPDGPGARLYLYACGVAVFHLAQRRTAASPGELAEWRYRTYATDLVWADERLAELLGPGTPRAGYVLSAYVLEDSPWEARLLPTAMQVLTTPSAVVDRGHPDGPRRLGDETDRALLTQGYSHPDVVDFGSRAVSLGLAGWSGVAYHPLAPERALAADAIVALELDVQALWALSTHILDEVEAGRDPVMPADYGWRFLRGARSRLTAARPQETAQHQLMREAILTTSGLPDRLRSAQEALRESHAP</sequence>
<evidence type="ECO:0000313" key="1">
    <source>
        <dbReference type="EMBL" id="GLF98141.1"/>
    </source>
</evidence>
<proteinExistence type="predicted"/>